<feature type="binding site" description="in other chain" evidence="6">
    <location>
        <position position="159"/>
    </location>
    <ligand>
        <name>substrate</name>
        <note>ligand shared between two neighboring subunits</note>
    </ligand>
</feature>
<keyword evidence="2" id="KW-0963">Cytoplasm</keyword>
<dbReference type="STRING" id="84588.SYNW0998"/>
<dbReference type="RefSeq" id="WP_011127863.1">
    <property type="nucleotide sequence ID" value="NC_005070.1"/>
</dbReference>
<evidence type="ECO:0000256" key="3">
    <source>
        <dbReference type="ARBA" id="ARBA00023239"/>
    </source>
</evidence>
<dbReference type="KEGG" id="syw:SYNW0998"/>
<comment type="pathway">
    <text evidence="6">Cofactor biosynthesis; phylloquinone biosynthesis.</text>
</comment>
<evidence type="ECO:0000256" key="5">
    <source>
        <dbReference type="ARBA" id="ARBA00066833"/>
    </source>
</evidence>
<evidence type="ECO:0000313" key="7">
    <source>
        <dbReference type="EMBL" id="CAE07513.1"/>
    </source>
</evidence>
<dbReference type="eggNOG" id="COG0447">
    <property type="taxonomic scope" value="Bacteria"/>
</dbReference>
<feature type="binding site" evidence="6">
    <location>
        <begin position="158"/>
        <end position="160"/>
    </location>
    <ligand>
        <name>hydrogencarbonate</name>
        <dbReference type="ChEBI" id="CHEBI:17544"/>
    </ligand>
</feature>
<dbReference type="HAMAP" id="MF_01934">
    <property type="entry name" value="MenB"/>
    <property type="match status" value="1"/>
</dbReference>
<dbReference type="SUPFAM" id="SSF52096">
    <property type="entry name" value="ClpP/crotonase"/>
    <property type="match status" value="1"/>
</dbReference>
<gene>
    <name evidence="6 7" type="primary">menB</name>
    <name evidence="7" type="ordered locus">SYNW0998</name>
</gene>
<dbReference type="InterPro" id="IPR029045">
    <property type="entry name" value="ClpP/crotonase-like_dom_sf"/>
</dbReference>
<dbReference type="NCBIfam" id="TIGR01929">
    <property type="entry name" value="menB"/>
    <property type="match status" value="1"/>
</dbReference>
<keyword evidence="3 6" id="KW-0456">Lyase</keyword>
<feature type="binding site" description="in other chain" evidence="6">
    <location>
        <begin position="89"/>
        <end position="93"/>
    </location>
    <ligand>
        <name>substrate</name>
        <note>ligand shared between two neighboring subunits</note>
    </ligand>
</feature>
<evidence type="ECO:0000256" key="4">
    <source>
        <dbReference type="ARBA" id="ARBA00054238"/>
    </source>
</evidence>
<dbReference type="PANTHER" id="PTHR43113:SF1">
    <property type="entry name" value="1,4-DIHYDROXY-2-NAPHTHOYL-COA SYNTHASE, PEROXISOMAL"/>
    <property type="match status" value="1"/>
</dbReference>
<dbReference type="InterPro" id="IPR010198">
    <property type="entry name" value="DHNA-CoA_synthase_MenB"/>
</dbReference>
<dbReference type="InterPro" id="IPR001753">
    <property type="entry name" value="Enoyl-CoA_hydra/iso"/>
</dbReference>
<comment type="function">
    <text evidence="4 6">Converts o-succinylbenzoyl-CoA (OSB-CoA) to 1,4-dihydroxy-2-naphthoyl-CoA (DHNA-CoA).</text>
</comment>
<dbReference type="FunFam" id="1.10.12.10:FF:000003">
    <property type="entry name" value="1,4-dihydroxy-2-naphthoyl-CoA synthase"/>
    <property type="match status" value="1"/>
</dbReference>
<dbReference type="AlphaFoldDB" id="Q7U7I4"/>
<dbReference type="Gene3D" id="3.90.226.10">
    <property type="entry name" value="2-enoyl-CoA Hydratase, Chain A, domain 1"/>
    <property type="match status" value="1"/>
</dbReference>
<feature type="binding site" description="in other chain" evidence="6">
    <location>
        <begin position="133"/>
        <end position="137"/>
    </location>
    <ligand>
        <name>substrate</name>
        <note>ligand shared between two neighboring subunits</note>
    </ligand>
</feature>
<dbReference type="EMBL" id="BX569691">
    <property type="protein sequence ID" value="CAE07513.1"/>
    <property type="molecule type" value="Genomic_DNA"/>
</dbReference>
<feature type="binding site" description="in other chain" evidence="6">
    <location>
        <position position="45"/>
    </location>
    <ligand>
        <name>substrate</name>
        <note>ligand shared between two neighboring subunits</note>
    </ligand>
</feature>
<dbReference type="InterPro" id="IPR018376">
    <property type="entry name" value="Enoyl-CoA_hyd/isom_CS"/>
</dbReference>
<comment type="caution">
    <text evidence="6">Lacks conserved residue(s) required for the propagation of feature annotation.</text>
</comment>
<feature type="binding site" evidence="6">
    <location>
        <position position="262"/>
    </location>
    <ligand>
        <name>substrate</name>
        <note>ligand shared between two neighboring subunits</note>
    </ligand>
</feature>
<dbReference type="PROSITE" id="PS00166">
    <property type="entry name" value="ENOYL_COA_HYDRATASE"/>
    <property type="match status" value="1"/>
</dbReference>
<dbReference type="UniPathway" id="UPA01057">
    <property type="reaction ID" value="UER00167"/>
</dbReference>
<organism evidence="7 8">
    <name type="scientific">Parasynechococcus marenigrum (strain WH8102)</name>
    <dbReference type="NCBI Taxonomy" id="84588"/>
    <lineage>
        <taxon>Bacteria</taxon>
        <taxon>Bacillati</taxon>
        <taxon>Cyanobacteriota</taxon>
        <taxon>Cyanophyceae</taxon>
        <taxon>Synechococcales</taxon>
        <taxon>Prochlorococcaceae</taxon>
        <taxon>Parasynechococcus</taxon>
        <taxon>Parasynechococcus marenigrum</taxon>
    </lineage>
</organism>
<evidence type="ECO:0000256" key="6">
    <source>
        <dbReference type="HAMAP-Rule" id="MF_01934"/>
    </source>
</evidence>
<comment type="pathway">
    <text evidence="6">Quinol/quinone metabolism; 1,4-dihydroxy-2-naphthoate biosynthesis; 1,4-dihydroxy-2-naphthoate from chorismate: step 6/7.</text>
</comment>
<dbReference type="UniPathway" id="UPA00995"/>
<dbReference type="HOGENOM" id="CLU_009834_7_7_3"/>
<dbReference type="FunFam" id="3.90.226.10:FF:000003">
    <property type="entry name" value="1,4-dihydroxy-2-naphthoyl-CoA synthase"/>
    <property type="match status" value="1"/>
</dbReference>
<feature type="site" description="Important for catalysis" evidence="6">
    <location>
        <position position="101"/>
    </location>
</feature>
<comment type="catalytic activity">
    <reaction evidence="1 6">
        <text>2-succinylbenzoyl-CoA + H(+) = 1,4-dihydroxy-2-naphthoyl-CoA + H2O</text>
        <dbReference type="Rhea" id="RHEA:26562"/>
        <dbReference type="ChEBI" id="CHEBI:15377"/>
        <dbReference type="ChEBI" id="CHEBI:15378"/>
        <dbReference type="ChEBI" id="CHEBI:57364"/>
        <dbReference type="ChEBI" id="CHEBI:58897"/>
        <dbReference type="EC" id="4.1.3.36"/>
    </reaction>
</comment>
<reference evidence="7 8" key="1">
    <citation type="journal article" date="2003" name="Nature">
        <title>The genome of a motile marine Synechococcus.</title>
        <authorList>
            <person name="Palenik B."/>
            <person name="Brahamsha B."/>
            <person name="Larimer F."/>
            <person name="Land M."/>
            <person name="Hauser L."/>
            <person name="Chain P."/>
            <person name="Lamerdin J."/>
            <person name="Regala W."/>
            <person name="Allen E.A."/>
            <person name="McCarren J."/>
            <person name="Paulsen I."/>
            <person name="Dufresne A."/>
            <person name="Partensky F."/>
            <person name="Webb E."/>
            <person name="Waterbury J."/>
        </authorList>
    </citation>
    <scope>NUCLEOTIDE SEQUENCE [LARGE SCALE GENOMIC DNA]</scope>
    <source>
        <strain evidence="7 8">WH8102</strain>
    </source>
</reference>
<dbReference type="Proteomes" id="UP000001422">
    <property type="component" value="Chromosome"/>
</dbReference>
<dbReference type="GO" id="GO:0042372">
    <property type="term" value="P:phylloquinone biosynthetic process"/>
    <property type="evidence" value="ECO:0007669"/>
    <property type="project" value="UniProtKB-UniRule"/>
</dbReference>
<dbReference type="NCBIfam" id="NF005637">
    <property type="entry name" value="PRK07396.1"/>
    <property type="match status" value="1"/>
</dbReference>
<evidence type="ECO:0000313" key="8">
    <source>
        <dbReference type="Proteomes" id="UP000001422"/>
    </source>
</evidence>
<dbReference type="CDD" id="cd06558">
    <property type="entry name" value="crotonase-like"/>
    <property type="match status" value="1"/>
</dbReference>
<dbReference type="Pfam" id="PF00378">
    <property type="entry name" value="ECH_1"/>
    <property type="match status" value="1"/>
</dbReference>
<feature type="binding site" description="in other chain" evidence="6">
    <location>
        <position position="101"/>
    </location>
    <ligand>
        <name>substrate</name>
        <note>ligand shared between two neighboring subunits</note>
    </ligand>
</feature>
<proteinExistence type="inferred from homology"/>
<comment type="cofactor">
    <cofactor evidence="6">
        <name>hydrogencarbonate</name>
        <dbReference type="ChEBI" id="CHEBI:17544"/>
    </cofactor>
</comment>
<comment type="similarity">
    <text evidence="6">Belongs to the enoyl-CoA hydratase/isomerase family. MenB subfamily.</text>
</comment>
<dbReference type="EC" id="4.1.3.36" evidence="5 6"/>
<evidence type="ECO:0000256" key="1">
    <source>
        <dbReference type="ARBA" id="ARBA00000177"/>
    </source>
</evidence>
<accession>Q7U7I4</accession>
<feature type="binding site" description="in other chain" evidence="6">
    <location>
        <position position="165"/>
    </location>
    <ligand>
        <name>substrate</name>
        <note>ligand shared between two neighboring subunits</note>
    </ligand>
</feature>
<evidence type="ECO:0000256" key="2">
    <source>
        <dbReference type="ARBA" id="ARBA00022490"/>
    </source>
</evidence>
<dbReference type="PANTHER" id="PTHR43113">
    <property type="entry name" value="NUCLEOSIDE-DIPHOSPHATE-SUGAR EPIMERASE"/>
    <property type="match status" value="1"/>
</dbReference>
<dbReference type="GO" id="GO:0009234">
    <property type="term" value="P:menaquinone biosynthetic process"/>
    <property type="evidence" value="ECO:0007669"/>
    <property type="project" value="UniProtKB-UniRule"/>
</dbReference>
<keyword evidence="8" id="KW-1185">Reference proteome</keyword>
<dbReference type="InterPro" id="IPR014748">
    <property type="entry name" value="Enoyl-CoA_hydra_C"/>
</dbReference>
<sequence>MAELRQVLPGDPAAAWTAWGTYTDILVDRCSEGIARVAINRPAKRNAFRPQTVVELCDAFSRIRDDRSIGVVLFTGVGPAADGGFAFCSGGDQSVRGDGGYVGDDGLPRLNVLDLQRIIRSLPKVVIALVAGYAMGGGQVLHLLCDLSLAADNAVFGQTGPKVGSFDGGFGAGYLARVVGQRKAREIWFLCRRYGADEALRMGLVNAVVPLDQLEAEGVRWAREVLQHSPTAIRCLKAAFNAETDGLAGIQELAGNATHLFYRTDEALEGRNAFLEKRPPDFSETGWLP</sequence>
<dbReference type="GO" id="GO:0005829">
    <property type="term" value="C:cytosol"/>
    <property type="evidence" value="ECO:0007669"/>
    <property type="project" value="TreeGrafter"/>
</dbReference>
<dbReference type="GO" id="GO:0008935">
    <property type="term" value="F:1,4-dihydroxy-2-naphthoyl-CoA synthase activity"/>
    <property type="evidence" value="ECO:0007669"/>
    <property type="project" value="UniProtKB-UniRule"/>
</dbReference>
<feature type="binding site" evidence="6">
    <location>
        <position position="277"/>
    </location>
    <ligand>
        <name>substrate</name>
        <note>ligand shared between two neighboring subunits</note>
    </ligand>
</feature>
<name>Q7U7I4_PARMW</name>
<dbReference type="Gene3D" id="1.10.12.10">
    <property type="entry name" value="Lyase 2-enoyl-coa Hydratase, Chain A, domain 2"/>
    <property type="match status" value="1"/>
</dbReference>
<protein>
    <recommendedName>
        <fullName evidence="5 6">1,4-dihydroxy-2-naphthoyl-CoA synthase</fullName>
        <shortName evidence="6">DHNA-CoA synthase</shortName>
        <ecNumber evidence="5 6">4.1.3.36</ecNumber>
    </recommendedName>
</protein>
<feature type="site" description="Important for catalysis" evidence="6">
    <location>
        <position position="262"/>
    </location>
</feature>